<feature type="transmembrane region" description="Helical" evidence="1">
    <location>
        <begin position="62"/>
        <end position="95"/>
    </location>
</feature>
<keyword evidence="1" id="KW-0812">Transmembrane</keyword>
<feature type="transmembrane region" description="Helical" evidence="1">
    <location>
        <begin position="146"/>
        <end position="179"/>
    </location>
</feature>
<feature type="transmembrane region" description="Helical" evidence="1">
    <location>
        <begin position="253"/>
        <end position="270"/>
    </location>
</feature>
<keyword evidence="1" id="KW-0472">Membrane</keyword>
<dbReference type="RefSeq" id="WP_168071993.1">
    <property type="nucleotide sequence ID" value="NZ_BONU01000004.1"/>
</dbReference>
<protein>
    <submittedName>
        <fullName evidence="2">MFS transporter</fullName>
    </submittedName>
</protein>
<feature type="transmembrane region" description="Helical" evidence="1">
    <location>
        <begin position="107"/>
        <end position="140"/>
    </location>
</feature>
<evidence type="ECO:0000313" key="3">
    <source>
        <dbReference type="Proteomes" id="UP000653674"/>
    </source>
</evidence>
<evidence type="ECO:0000313" key="2">
    <source>
        <dbReference type="EMBL" id="GIG72612.1"/>
    </source>
</evidence>
<feature type="transmembrane region" description="Helical" evidence="1">
    <location>
        <begin position="200"/>
        <end position="218"/>
    </location>
</feature>
<sequence length="531" mass="56198">MRVRAAVTVAGVVALVLSILYLLAPPMGTDLSAQVARAGFFARHGAVPIDFGWYGGQSQFGYSLLTAPLGAALGVRVLGALAAVVSAVAFAYLLIRWHAPRPLLGAVLGALVLVANLVSGRTTFAVGTAFGLLALCSVSAARPARIVRLVAAAVLAALATWASPVAGLFVGLAGGALLLARLNRRHDGRWGIDGNVAESLVLCLAPAVALLPMAVLFGNGGVQPFTAESMRINVALTAVAFLMVPARHRTLRFGAVLTVILLLAAFYLPSPVGSNALRLPMLFALPVVAAFATLRRRWLAAALVALVWWQSPVVIGDLARAGSAPARAAFYRPLLDELARRGPVGRIEVVPLRDHWEAAYVAPLVPVARGWERQSDVERNPLFYRGALDPDEYGQWLRRNAVSYVALAPDSEPDTFGRQEAALVATAPPYLREVWRDRDWRLYAVDGATPLVDSPGRLVEASSAGVTLTTDAPGDVLVRVRWSRWLTVDGSGACVSPAADGWTTVRAPAAGSYRLSSDLRPGPVCQRVSSG</sequence>
<comment type="caution">
    <text evidence="2">The sequence shown here is derived from an EMBL/GenBank/DDBJ whole genome shotgun (WGS) entry which is preliminary data.</text>
</comment>
<evidence type="ECO:0000256" key="1">
    <source>
        <dbReference type="SAM" id="Phobius"/>
    </source>
</evidence>
<feature type="transmembrane region" description="Helical" evidence="1">
    <location>
        <begin position="230"/>
        <end position="246"/>
    </location>
</feature>
<dbReference type="EMBL" id="BONU01000004">
    <property type="protein sequence ID" value="GIG72612.1"/>
    <property type="molecule type" value="Genomic_DNA"/>
</dbReference>
<dbReference type="AlphaFoldDB" id="A0A8J3LGL1"/>
<keyword evidence="1" id="KW-1133">Transmembrane helix</keyword>
<organism evidence="2 3">
    <name type="scientific">Planosporangium flavigriseum</name>
    <dbReference type="NCBI Taxonomy" id="373681"/>
    <lineage>
        <taxon>Bacteria</taxon>
        <taxon>Bacillati</taxon>
        <taxon>Actinomycetota</taxon>
        <taxon>Actinomycetes</taxon>
        <taxon>Micromonosporales</taxon>
        <taxon>Micromonosporaceae</taxon>
        <taxon>Planosporangium</taxon>
    </lineage>
</organism>
<keyword evidence="3" id="KW-1185">Reference proteome</keyword>
<reference evidence="2" key="1">
    <citation type="submission" date="2021-01" db="EMBL/GenBank/DDBJ databases">
        <title>Whole genome shotgun sequence of Planosporangium flavigriseum NBRC 105377.</title>
        <authorList>
            <person name="Komaki H."/>
            <person name="Tamura T."/>
        </authorList>
    </citation>
    <scope>NUCLEOTIDE SEQUENCE</scope>
    <source>
        <strain evidence="2">NBRC 105377</strain>
    </source>
</reference>
<gene>
    <name evidence="2" type="ORF">Pfl04_10160</name>
</gene>
<dbReference type="Proteomes" id="UP000653674">
    <property type="component" value="Unassembled WGS sequence"/>
</dbReference>
<accession>A0A8J3LGL1</accession>
<proteinExistence type="predicted"/>
<name>A0A8J3LGL1_9ACTN</name>